<dbReference type="Proteomes" id="UP000030676">
    <property type="component" value="Unassembled WGS sequence"/>
</dbReference>
<dbReference type="EMBL" id="KK033716">
    <property type="protein sequence ID" value="EXL65197.1"/>
    <property type="molecule type" value="Genomic_DNA"/>
</dbReference>
<name>X0GNI2_FUSOX</name>
<gene>
    <name evidence="2" type="ORF">FOPG_18566</name>
</gene>
<evidence type="ECO:0000256" key="1">
    <source>
        <dbReference type="SAM" id="MobiDB-lite"/>
    </source>
</evidence>
<reference evidence="2" key="2">
    <citation type="submission" date="2014-03" db="EMBL/GenBank/DDBJ databases">
        <title>The Genome Annotation of Fusarium oxysporum PHW808.</title>
        <authorList>
            <consortium name="The Broad Institute Genomics Platform"/>
            <person name="Ma L.-J."/>
            <person name="Corby-Kistler H."/>
            <person name="Broz K."/>
            <person name="Gale L.R."/>
            <person name="Jonkers W."/>
            <person name="O'Donnell K."/>
            <person name="Ploetz R."/>
            <person name="Steinberg C."/>
            <person name="Schwartz D.C."/>
            <person name="VanEtten H."/>
            <person name="Zhou S."/>
            <person name="Young S.K."/>
            <person name="Zeng Q."/>
            <person name="Gargeya S."/>
            <person name="Fitzgerald M."/>
            <person name="Abouelleil A."/>
            <person name="Alvarado L."/>
            <person name="Chapman S.B."/>
            <person name="Gainer-Dewar J."/>
            <person name="Goldberg J."/>
            <person name="Griggs A."/>
            <person name="Gujja S."/>
            <person name="Hansen M."/>
            <person name="Howarth C."/>
            <person name="Imamovic A."/>
            <person name="Ireland A."/>
            <person name="Larimer J."/>
            <person name="McCowan C."/>
            <person name="Murphy C."/>
            <person name="Pearson M."/>
            <person name="Poon T.W."/>
            <person name="Priest M."/>
            <person name="Roberts A."/>
            <person name="Saif S."/>
            <person name="Shea T."/>
            <person name="Sykes S."/>
            <person name="Wortman J."/>
            <person name="Nusbaum C."/>
            <person name="Birren B."/>
        </authorList>
    </citation>
    <scope>NUCLEOTIDE SEQUENCE</scope>
    <source>
        <strain evidence="2">54008</strain>
    </source>
</reference>
<feature type="region of interest" description="Disordered" evidence="1">
    <location>
        <begin position="1"/>
        <end position="42"/>
    </location>
</feature>
<reference evidence="2" key="1">
    <citation type="submission" date="2011-11" db="EMBL/GenBank/DDBJ databases">
        <title>The Genome Sequence of Fusarium oxysporum PHW808.</title>
        <authorList>
            <consortium name="The Broad Institute Genome Sequencing Platform"/>
            <person name="Ma L.-J."/>
            <person name="Gale L.R."/>
            <person name="Schwartz D.C."/>
            <person name="Zhou S."/>
            <person name="Corby-Kistler H."/>
            <person name="Young S.K."/>
            <person name="Zeng Q."/>
            <person name="Gargeya S."/>
            <person name="Fitzgerald M."/>
            <person name="Haas B."/>
            <person name="Abouelleil A."/>
            <person name="Alvarado L."/>
            <person name="Arachchi H.M."/>
            <person name="Berlin A."/>
            <person name="Brown A."/>
            <person name="Chapman S.B."/>
            <person name="Chen Z."/>
            <person name="Dunbar C."/>
            <person name="Freedman E."/>
            <person name="Gearin G."/>
            <person name="Goldberg J."/>
            <person name="Griggs A."/>
            <person name="Gujja S."/>
            <person name="Heiman D."/>
            <person name="Howarth C."/>
            <person name="Larson L."/>
            <person name="Lui A."/>
            <person name="MacDonald P.J.P."/>
            <person name="Montmayeur A."/>
            <person name="Murphy C."/>
            <person name="Neiman D."/>
            <person name="Pearson M."/>
            <person name="Priest M."/>
            <person name="Roberts A."/>
            <person name="Saif S."/>
            <person name="Shea T."/>
            <person name="Shenoy N."/>
            <person name="Sisk P."/>
            <person name="Stolte C."/>
            <person name="Sykes S."/>
            <person name="Wortman J."/>
            <person name="Nusbaum C."/>
            <person name="Birren B."/>
        </authorList>
    </citation>
    <scope>NUCLEOTIDE SEQUENCE [LARGE SCALE GENOMIC DNA]</scope>
    <source>
        <strain evidence="2">54008</strain>
    </source>
</reference>
<proteinExistence type="predicted"/>
<sequence>MVQVRESQPSGTPTLGPAKIPPATLYRDQDQDSLKNVATYTP</sequence>
<evidence type="ECO:0000313" key="2">
    <source>
        <dbReference type="EMBL" id="EXL65197.1"/>
    </source>
</evidence>
<feature type="compositionally biased region" description="Polar residues" evidence="1">
    <location>
        <begin position="1"/>
        <end position="13"/>
    </location>
</feature>
<accession>X0GNI2</accession>
<dbReference type="AlphaFoldDB" id="X0GNI2"/>
<protein>
    <submittedName>
        <fullName evidence="2">Uncharacterized protein</fullName>
    </submittedName>
</protein>
<dbReference type="HOGENOM" id="CLU_3260613_0_0_1"/>
<organism evidence="2">
    <name type="scientific">Fusarium oxysporum f. sp. conglutinans race 2 54008</name>
    <dbReference type="NCBI Taxonomy" id="1089457"/>
    <lineage>
        <taxon>Eukaryota</taxon>
        <taxon>Fungi</taxon>
        <taxon>Dikarya</taxon>
        <taxon>Ascomycota</taxon>
        <taxon>Pezizomycotina</taxon>
        <taxon>Sordariomycetes</taxon>
        <taxon>Hypocreomycetidae</taxon>
        <taxon>Hypocreales</taxon>
        <taxon>Nectriaceae</taxon>
        <taxon>Fusarium</taxon>
        <taxon>Fusarium oxysporum species complex</taxon>
    </lineage>
</organism>